<sequence>MIWADHIPSEVSKKYEVIDHRHAAAILNTEFHDLFQELMAALIEFELTDHDVLVPGGSESPIPKKISSILRPLGWTESKLTAKLVVDDSEVSQDTHKVDYIKGRVAFDLEWNSKDQTFDRDLFAFRSFFEFDRISVGVLLTRSTGLQSTFKELGIAKKYGASTTHMNKLIPRLNAGRAGGCPVLALGISEIKMGEKING</sequence>
<proteinExistence type="predicted"/>
<accession>A0A3B0TA62</accession>
<dbReference type="Pfam" id="PF09195">
    <property type="entry name" value="Endonuc-BglII"/>
    <property type="match status" value="1"/>
</dbReference>
<organism evidence="1">
    <name type="scientific">hydrothermal vent metagenome</name>
    <dbReference type="NCBI Taxonomy" id="652676"/>
    <lineage>
        <taxon>unclassified sequences</taxon>
        <taxon>metagenomes</taxon>
        <taxon>ecological metagenomes</taxon>
    </lineage>
</organism>
<dbReference type="InterPro" id="IPR015278">
    <property type="entry name" value="BglII-like"/>
</dbReference>
<dbReference type="GO" id="GO:0009307">
    <property type="term" value="P:DNA restriction-modification system"/>
    <property type="evidence" value="ECO:0007669"/>
    <property type="project" value="InterPro"/>
</dbReference>
<dbReference type="EMBL" id="UOEM01000009">
    <property type="protein sequence ID" value="VAW10277.1"/>
    <property type="molecule type" value="Genomic_DNA"/>
</dbReference>
<name>A0A3B0TA62_9ZZZZ</name>
<dbReference type="SUPFAM" id="SSF52980">
    <property type="entry name" value="Restriction endonuclease-like"/>
    <property type="match status" value="1"/>
</dbReference>
<dbReference type="AlphaFoldDB" id="A0A3B0TA62"/>
<dbReference type="GO" id="GO:0009036">
    <property type="term" value="F:type II site-specific deoxyribonuclease activity"/>
    <property type="evidence" value="ECO:0007669"/>
    <property type="project" value="InterPro"/>
</dbReference>
<evidence type="ECO:0000313" key="1">
    <source>
        <dbReference type="EMBL" id="VAW10277.1"/>
    </source>
</evidence>
<reference evidence="1" key="1">
    <citation type="submission" date="2018-06" db="EMBL/GenBank/DDBJ databases">
        <authorList>
            <person name="Zhirakovskaya E."/>
        </authorList>
    </citation>
    <scope>NUCLEOTIDE SEQUENCE</scope>
</reference>
<dbReference type="InterPro" id="IPR011335">
    <property type="entry name" value="Restrct_endonuc-II-like"/>
</dbReference>
<gene>
    <name evidence="1" type="ORF">MNBD_ALPHA09-1062</name>
</gene>
<protein>
    <recommendedName>
        <fullName evidence="2">Restriction endonuclease BglII</fullName>
    </recommendedName>
</protein>
<evidence type="ECO:0008006" key="2">
    <source>
        <dbReference type="Google" id="ProtNLM"/>
    </source>
</evidence>